<keyword evidence="4" id="KW-1185">Reference proteome</keyword>
<dbReference type="Proteomes" id="UP001209083">
    <property type="component" value="Chromosome"/>
</dbReference>
<sequence>MQSLSGRQSLPGGQSLPGRRGVLGCAMAAIAAGMLSSCSVSSRKDSPMRFDYGEDPSQFAELFLPEGRRHEELIVIIHGGFWRSGYGASLGVPLAEDLRRLGYVCWNIEYRRVGNGGGWPATFDDVAAAIDELRDVREEHPELGLQLDQVITLGHSAGGQLAVWAAGRGKLAGSATAAAAGSSADDSAALPGGAPRVDVAGAISQAGVLDLARAQRERVGGRAVSDLIGGSPEGRPERYAVADPAAIVPLDVPVYCVHARDDNEVPFDQSAGYVDAAKSAGGRARLVEVTGGHYDVIDPQTEAWQAIVDLLADWG</sequence>
<name>A0ABY8QV12_9MICO</name>
<dbReference type="InterPro" id="IPR050300">
    <property type="entry name" value="GDXG_lipolytic_enzyme"/>
</dbReference>
<evidence type="ECO:0000259" key="2">
    <source>
        <dbReference type="Pfam" id="PF20434"/>
    </source>
</evidence>
<protein>
    <submittedName>
        <fullName evidence="3">Alpha/beta hydrolase</fullName>
    </submittedName>
</protein>
<dbReference type="GO" id="GO:0016787">
    <property type="term" value="F:hydrolase activity"/>
    <property type="evidence" value="ECO:0007669"/>
    <property type="project" value="UniProtKB-KW"/>
</dbReference>
<dbReference type="Pfam" id="PF20434">
    <property type="entry name" value="BD-FAE"/>
    <property type="match status" value="1"/>
</dbReference>
<evidence type="ECO:0000313" key="3">
    <source>
        <dbReference type="EMBL" id="WGW12862.1"/>
    </source>
</evidence>
<dbReference type="Gene3D" id="3.40.50.1820">
    <property type="entry name" value="alpha/beta hydrolase"/>
    <property type="match status" value="1"/>
</dbReference>
<dbReference type="RefSeq" id="WP_349639668.1">
    <property type="nucleotide sequence ID" value="NZ_CP090958.1"/>
</dbReference>
<dbReference type="InterPro" id="IPR029058">
    <property type="entry name" value="AB_hydrolase_fold"/>
</dbReference>
<evidence type="ECO:0000313" key="4">
    <source>
        <dbReference type="Proteomes" id="UP001209083"/>
    </source>
</evidence>
<dbReference type="EMBL" id="CP090958">
    <property type="protein sequence ID" value="WGW12862.1"/>
    <property type="molecule type" value="Genomic_DNA"/>
</dbReference>
<dbReference type="InterPro" id="IPR049492">
    <property type="entry name" value="BD-FAE-like_dom"/>
</dbReference>
<dbReference type="PANTHER" id="PTHR48081">
    <property type="entry name" value="AB HYDROLASE SUPERFAMILY PROTEIN C4A8.06C"/>
    <property type="match status" value="1"/>
</dbReference>
<keyword evidence="1 3" id="KW-0378">Hydrolase</keyword>
<organism evidence="3 4">
    <name type="scientific">Saxibacter everestensis</name>
    <dbReference type="NCBI Taxonomy" id="2909229"/>
    <lineage>
        <taxon>Bacteria</taxon>
        <taxon>Bacillati</taxon>
        <taxon>Actinomycetota</taxon>
        <taxon>Actinomycetes</taxon>
        <taxon>Micrococcales</taxon>
        <taxon>Brevibacteriaceae</taxon>
        <taxon>Saxibacter</taxon>
    </lineage>
</organism>
<dbReference type="SUPFAM" id="SSF53474">
    <property type="entry name" value="alpha/beta-Hydrolases"/>
    <property type="match status" value="1"/>
</dbReference>
<evidence type="ECO:0000256" key="1">
    <source>
        <dbReference type="ARBA" id="ARBA00022801"/>
    </source>
</evidence>
<reference evidence="3 4" key="1">
    <citation type="submission" date="2023-05" db="EMBL/GenBank/DDBJ databases">
        <title>Lithophilousrod everest ZFBP1038 complete genpme.</title>
        <authorList>
            <person name="Tian M."/>
        </authorList>
    </citation>
    <scope>NUCLEOTIDE SEQUENCE [LARGE SCALE GENOMIC DNA]</scope>
    <source>
        <strain evidence="3 4">ZFBP1038</strain>
    </source>
</reference>
<accession>A0ABY8QV12</accession>
<proteinExistence type="predicted"/>
<feature type="domain" description="BD-FAE-like" evidence="2">
    <location>
        <begin position="62"/>
        <end position="271"/>
    </location>
</feature>
<gene>
    <name evidence="3" type="ORF">LWF01_03550</name>
</gene>